<comment type="caution">
    <text evidence="1">The sequence shown here is derived from an EMBL/GenBank/DDBJ whole genome shotgun (WGS) entry which is preliminary data.</text>
</comment>
<keyword evidence="2" id="KW-1185">Reference proteome</keyword>
<name>A0AAD6Q1R3_9ROSI</name>
<dbReference type="PROSITE" id="PS51257">
    <property type="entry name" value="PROKAR_LIPOPROTEIN"/>
    <property type="match status" value="1"/>
</dbReference>
<organism evidence="1 2">
    <name type="scientific">Populus alba x Populus x berolinensis</name>
    <dbReference type="NCBI Taxonomy" id="444605"/>
    <lineage>
        <taxon>Eukaryota</taxon>
        <taxon>Viridiplantae</taxon>
        <taxon>Streptophyta</taxon>
        <taxon>Embryophyta</taxon>
        <taxon>Tracheophyta</taxon>
        <taxon>Spermatophyta</taxon>
        <taxon>Magnoliopsida</taxon>
        <taxon>eudicotyledons</taxon>
        <taxon>Gunneridae</taxon>
        <taxon>Pentapetalae</taxon>
        <taxon>rosids</taxon>
        <taxon>fabids</taxon>
        <taxon>Malpighiales</taxon>
        <taxon>Salicaceae</taxon>
        <taxon>Saliceae</taxon>
        <taxon>Populus</taxon>
    </lineage>
</organism>
<dbReference type="EMBL" id="JAQIZT010000013">
    <property type="protein sequence ID" value="KAJ6974630.1"/>
    <property type="molecule type" value="Genomic_DNA"/>
</dbReference>
<accession>A0AAD6Q1R3</accession>
<dbReference type="Proteomes" id="UP001164929">
    <property type="component" value="Chromosome 13"/>
</dbReference>
<proteinExistence type="predicted"/>
<protein>
    <submittedName>
        <fullName evidence="1">Uncharacterized protein</fullName>
    </submittedName>
</protein>
<evidence type="ECO:0000313" key="2">
    <source>
        <dbReference type="Proteomes" id="UP001164929"/>
    </source>
</evidence>
<evidence type="ECO:0000313" key="1">
    <source>
        <dbReference type="EMBL" id="KAJ6974630.1"/>
    </source>
</evidence>
<gene>
    <name evidence="1" type="ORF">NC653_030680</name>
</gene>
<reference evidence="1" key="1">
    <citation type="journal article" date="2023" name="Mol. Ecol. Resour.">
        <title>Chromosome-level genome assembly of a triploid poplar Populus alba 'Berolinensis'.</title>
        <authorList>
            <person name="Chen S."/>
            <person name="Yu Y."/>
            <person name="Wang X."/>
            <person name="Wang S."/>
            <person name="Zhang T."/>
            <person name="Zhou Y."/>
            <person name="He R."/>
            <person name="Meng N."/>
            <person name="Wang Y."/>
            <person name="Liu W."/>
            <person name="Liu Z."/>
            <person name="Liu J."/>
            <person name="Guo Q."/>
            <person name="Huang H."/>
            <person name="Sederoff R.R."/>
            <person name="Wang G."/>
            <person name="Qu G."/>
            <person name="Chen S."/>
        </authorList>
    </citation>
    <scope>NUCLEOTIDE SEQUENCE</scope>
    <source>
        <strain evidence="1">SC-2020</strain>
    </source>
</reference>
<dbReference type="AlphaFoldDB" id="A0AAD6Q1R3"/>
<sequence>MIFSLRLVLLGASVMGHVSLLLSLAACRYHRMAFSGLIKARERPRTRGERRR</sequence>